<dbReference type="AlphaFoldDB" id="A0AAQ3S3U7"/>
<dbReference type="Proteomes" id="UP001374535">
    <property type="component" value="Chromosome 2"/>
</dbReference>
<evidence type="ECO:0000256" key="1">
    <source>
        <dbReference type="SAM" id="Phobius"/>
    </source>
</evidence>
<proteinExistence type="predicted"/>
<keyword evidence="1" id="KW-0472">Membrane</keyword>
<sequence length="106" mass="12695">MHATIHEYTQCVGSSINSIRIYFIYAYKYRNNWMFQSGNEVAKSSIALVVSKFNQHQLKMWHKSIQHYALNIFSYFAIISYFLLYSILLLYYYIFITLYFAIISTI</sequence>
<dbReference type="EMBL" id="CP144699">
    <property type="protein sequence ID" value="WVZ18234.1"/>
    <property type="molecule type" value="Genomic_DNA"/>
</dbReference>
<keyword evidence="1" id="KW-1133">Transmembrane helix</keyword>
<name>A0AAQ3S3U7_VIGMU</name>
<keyword evidence="3" id="KW-1185">Reference proteome</keyword>
<evidence type="ECO:0000313" key="2">
    <source>
        <dbReference type="EMBL" id="WVZ18234.1"/>
    </source>
</evidence>
<reference evidence="2 3" key="1">
    <citation type="journal article" date="2023" name="Life. Sci Alliance">
        <title>Evolutionary insights into 3D genome organization and epigenetic landscape of Vigna mungo.</title>
        <authorList>
            <person name="Junaid A."/>
            <person name="Singh B."/>
            <person name="Bhatia S."/>
        </authorList>
    </citation>
    <scope>NUCLEOTIDE SEQUENCE [LARGE SCALE GENOMIC DNA]</scope>
    <source>
        <strain evidence="2">Urdbean</strain>
    </source>
</reference>
<protein>
    <submittedName>
        <fullName evidence="2">Uncharacterized protein</fullName>
    </submittedName>
</protein>
<organism evidence="2 3">
    <name type="scientific">Vigna mungo</name>
    <name type="common">Black gram</name>
    <name type="synonym">Phaseolus mungo</name>
    <dbReference type="NCBI Taxonomy" id="3915"/>
    <lineage>
        <taxon>Eukaryota</taxon>
        <taxon>Viridiplantae</taxon>
        <taxon>Streptophyta</taxon>
        <taxon>Embryophyta</taxon>
        <taxon>Tracheophyta</taxon>
        <taxon>Spermatophyta</taxon>
        <taxon>Magnoliopsida</taxon>
        <taxon>eudicotyledons</taxon>
        <taxon>Gunneridae</taxon>
        <taxon>Pentapetalae</taxon>
        <taxon>rosids</taxon>
        <taxon>fabids</taxon>
        <taxon>Fabales</taxon>
        <taxon>Fabaceae</taxon>
        <taxon>Papilionoideae</taxon>
        <taxon>50 kb inversion clade</taxon>
        <taxon>NPAAA clade</taxon>
        <taxon>indigoferoid/millettioid clade</taxon>
        <taxon>Phaseoleae</taxon>
        <taxon>Vigna</taxon>
    </lineage>
</organism>
<feature type="transmembrane region" description="Helical" evidence="1">
    <location>
        <begin position="68"/>
        <end position="94"/>
    </location>
</feature>
<evidence type="ECO:0000313" key="3">
    <source>
        <dbReference type="Proteomes" id="UP001374535"/>
    </source>
</evidence>
<keyword evidence="1" id="KW-0812">Transmembrane</keyword>
<gene>
    <name evidence="2" type="ORF">V8G54_005556</name>
</gene>
<accession>A0AAQ3S3U7</accession>